<comment type="caution">
    <text evidence="15">The sequence shown here is derived from an EMBL/GenBank/DDBJ whole genome shotgun (WGS) entry which is preliminary data.</text>
</comment>
<dbReference type="GO" id="GO:0032259">
    <property type="term" value="P:methylation"/>
    <property type="evidence" value="ECO:0007669"/>
    <property type="project" value="UniProtKB-KW"/>
</dbReference>
<dbReference type="PANTHER" id="PTHR21451">
    <property type="entry name" value="HISTONE H3 METHYLTRANSFERASE"/>
    <property type="match status" value="1"/>
</dbReference>
<keyword evidence="7 11" id="KW-0156">Chromatin regulator</keyword>
<evidence type="ECO:0000256" key="12">
    <source>
        <dbReference type="SAM" id="Coils"/>
    </source>
</evidence>
<evidence type="ECO:0000259" key="14">
    <source>
        <dbReference type="PROSITE" id="PS51569"/>
    </source>
</evidence>
<keyword evidence="8 11" id="KW-0539">Nucleus</keyword>
<feature type="region of interest" description="Disordered" evidence="13">
    <location>
        <begin position="992"/>
        <end position="1021"/>
    </location>
</feature>
<feature type="coiled-coil region" evidence="12">
    <location>
        <begin position="900"/>
        <end position="927"/>
    </location>
</feature>
<feature type="compositionally biased region" description="Low complexity" evidence="13">
    <location>
        <begin position="504"/>
        <end position="520"/>
    </location>
</feature>
<comment type="miscellaneous">
    <text evidence="11">In contrast to other lysine histone methyltransferases, it does not contain a SET domain, suggesting the existence of another mechanism for methylation of lysine residues of histones.</text>
</comment>
<dbReference type="Gene3D" id="3.40.50.150">
    <property type="entry name" value="Vaccinia Virus protein VP39"/>
    <property type="match status" value="1"/>
</dbReference>
<dbReference type="GO" id="GO:0140956">
    <property type="term" value="F:histone H3K79 trimethyltransferase activity"/>
    <property type="evidence" value="ECO:0007669"/>
    <property type="project" value="UniProtKB-EC"/>
</dbReference>
<evidence type="ECO:0000256" key="13">
    <source>
        <dbReference type="SAM" id="MobiDB-lite"/>
    </source>
</evidence>
<comment type="subcellular location">
    <subcellularLocation>
        <location evidence="1 11">Nucleus</location>
    </subcellularLocation>
</comment>
<dbReference type="GO" id="GO:0000077">
    <property type="term" value="P:DNA damage checkpoint signaling"/>
    <property type="evidence" value="ECO:0007669"/>
    <property type="project" value="TreeGrafter"/>
</dbReference>
<feature type="region of interest" description="Disordered" evidence="13">
    <location>
        <begin position="674"/>
        <end position="696"/>
    </location>
</feature>
<evidence type="ECO:0000313" key="16">
    <source>
        <dbReference type="Proteomes" id="UP000699462"/>
    </source>
</evidence>
<dbReference type="GO" id="GO:0005634">
    <property type="term" value="C:nucleus"/>
    <property type="evidence" value="ECO:0007669"/>
    <property type="project" value="UniProtKB-SubCell"/>
</dbReference>
<feature type="region of interest" description="Disordered" evidence="13">
    <location>
        <begin position="482"/>
        <end position="521"/>
    </location>
</feature>
<gene>
    <name evidence="15" type="ORF">P879_02835</name>
</gene>
<evidence type="ECO:0000256" key="2">
    <source>
        <dbReference type="ARBA" id="ARBA00012190"/>
    </source>
</evidence>
<sequence length="1292" mass="143087">MMGEERCLSIISPATGERELFYWSACKEGEIKDDNSEIVDIVAWIADDVDELSGDQDLFRHIKNVDRSSLSSVSNLCSFYNKVISRHIGQWRQSEIQPAFLNRRASRAHIQFILYQCYNRAVAEPDKLNQYPPFSPQVYGETSFELISQMIDTVSIAPEDTFIDLGSGVGQVVLQVAACSTAKFCYGIEKAEYPALCACKLDSEFRHWMAFYGKSYRPYLLERGDFLSPECQEKIASAGVLFANNFAFGPEVDHQLKQRFANLKEGARIISSKAFCPLNFRITDRNLGDIGSIMRVKCLNPIQDAVSWTDKPFSYYVHTIDRSLLERYFSRLKNPKLKDDNEPVRRDRKGRIISEQPVKDVSLVSNGTAAASVRRSIDISKRSRSLSSFSQSRRRSKSLGFATPTKRSDSRLNSLRSNGFGAVERNANLNGSMRRRSTIRLSRRCKSKLRIATKMVNGFKAEPVLSLDVAVDQRLASMSLVPNPSSDPMLRSSSFPTLLNGPASSSGHTTPTGSTSISSTAFSNDDYHTAVLVPFSETNRSQALQPRRRQCRSPVEDEQLHSHEVLATRWNPTSSSSSFSSIASKSSDFSVQDETLVSSHTHPITNETEVRTSLGQGLSTSLCKHEVGSTVNRFEHGPAPAINGCPNLSSTPDLFADSSVAKRRAIRKCRQFSTSLDNSSNNRPSARTFPHSLSGHDRDRAELRQLRRLSNARVKQAVAQAVRPSKHRAEQTKSNETKHNLDLLHNETLAQTGKRPTVQYGCNEPCMSSFTCHYQPHEMRSLEEAKKHVSSTISDCNTGHSEHVVPLALTQYLELSKRVFMEHLVLLRSPAYATTVRQQLAAEQARHAELLEVTRSTEQAIARLHADGTELLRKFTKQLGILVTTPSAFFAQARKLIKHHHALEAKIADFRKQISELSAANQDLVRRHQSEAARLLSTAMSNSGNFAQADRLSHSHKHSSRAPASIVTTSISDSPILTNTLISIPPPPALTRACAHPVSTSPSHTKSRSTHKTSRHRRSIPLLHPQPAIVSCSNTPTQVDDHPPVLHRLHGRTGSTHIPPPPRLLPMPTCQSQPVPNSQLLYSPCPLSRHDVPCPPHAVPTQADDSCKTSPNQPSDFSTLTFHPHLQLKSMHASLQDLIADEFCRQSIQPDSHQSPKLFTHLPQSINAHPFILPPRKRVWDSAVYEQQQLQQPVQKCARNESPGGSAAYLSPPTLSPVELRTVRPASIASLTPLKSVVGHSLTSSNNTTLCSSSSLNISSPLVYHTEPHCHSAAATGSLAPHPVPFAQAIGP</sequence>
<dbReference type="FunFam" id="3.40.50.150:FF:000033">
    <property type="entry name" value="Histone-lysine N-methyltransferase, H3 lysine-79 specific"/>
    <property type="match status" value="1"/>
</dbReference>
<feature type="compositionally biased region" description="Polar residues" evidence="13">
    <location>
        <begin position="482"/>
        <end position="497"/>
    </location>
</feature>
<protein>
    <recommendedName>
        <fullName evidence="3 11">Histone-lysine N-methyltransferase, H3 lysine-79 specific</fullName>
        <ecNumber evidence="2 11">2.1.1.360</ecNumber>
    </recommendedName>
    <alternativeName>
        <fullName evidence="9 11">Histone H3-K79 methyltransferase</fullName>
    </alternativeName>
</protein>
<feature type="domain" description="DOT1" evidence="14">
    <location>
        <begin position="17"/>
        <end position="333"/>
    </location>
</feature>
<evidence type="ECO:0000256" key="6">
    <source>
        <dbReference type="ARBA" id="ARBA00022691"/>
    </source>
</evidence>
<keyword evidence="4 11" id="KW-0489">Methyltransferase</keyword>
<evidence type="ECO:0000256" key="10">
    <source>
        <dbReference type="ARBA" id="ARBA00047770"/>
    </source>
</evidence>
<organism evidence="15 16">
    <name type="scientific">Paragonimus westermani</name>
    <dbReference type="NCBI Taxonomy" id="34504"/>
    <lineage>
        <taxon>Eukaryota</taxon>
        <taxon>Metazoa</taxon>
        <taxon>Spiralia</taxon>
        <taxon>Lophotrochozoa</taxon>
        <taxon>Platyhelminthes</taxon>
        <taxon>Trematoda</taxon>
        <taxon>Digenea</taxon>
        <taxon>Plagiorchiida</taxon>
        <taxon>Troglotremata</taxon>
        <taxon>Troglotrematidae</taxon>
        <taxon>Paragonimus</taxon>
    </lineage>
</organism>
<evidence type="ECO:0000256" key="1">
    <source>
        <dbReference type="ARBA" id="ARBA00004123"/>
    </source>
</evidence>
<evidence type="ECO:0000256" key="5">
    <source>
        <dbReference type="ARBA" id="ARBA00022679"/>
    </source>
</evidence>
<evidence type="ECO:0000256" key="3">
    <source>
        <dbReference type="ARBA" id="ARBA00020987"/>
    </source>
</evidence>
<comment type="catalytic activity">
    <reaction evidence="10 11">
        <text>L-lysyl(79)-[histone H3] + 3 S-adenosyl-L-methionine = N(6),N(6),N(6)-trimethyl-L-lysyl(79)-[histone H3] + 3 S-adenosyl-L-homocysteine + 3 H(+)</text>
        <dbReference type="Rhea" id="RHEA:60328"/>
        <dbReference type="Rhea" id="RHEA-COMP:15549"/>
        <dbReference type="Rhea" id="RHEA-COMP:15552"/>
        <dbReference type="ChEBI" id="CHEBI:15378"/>
        <dbReference type="ChEBI" id="CHEBI:29969"/>
        <dbReference type="ChEBI" id="CHEBI:57856"/>
        <dbReference type="ChEBI" id="CHEBI:59789"/>
        <dbReference type="ChEBI" id="CHEBI:61961"/>
        <dbReference type="EC" id="2.1.1.360"/>
    </reaction>
</comment>
<comment type="similarity">
    <text evidence="11">Belongs to the class I-like SAM-binding methyltransferase superfamily. DOT1 family.</text>
</comment>
<feature type="region of interest" description="Disordered" evidence="13">
    <location>
        <begin position="384"/>
        <end position="416"/>
    </location>
</feature>
<feature type="region of interest" description="Disordered" evidence="13">
    <location>
        <begin position="538"/>
        <end position="577"/>
    </location>
</feature>
<evidence type="ECO:0000256" key="4">
    <source>
        <dbReference type="ARBA" id="ARBA00022603"/>
    </source>
</evidence>
<name>A0A8T0DEL0_9TREM</name>
<proteinExistence type="inferred from homology"/>
<dbReference type="EC" id="2.1.1.360" evidence="2 11"/>
<dbReference type="InterPro" id="IPR025789">
    <property type="entry name" value="DOT1_dom"/>
</dbReference>
<dbReference type="PANTHER" id="PTHR21451:SF0">
    <property type="entry name" value="HISTONE-LYSINE N-METHYLTRANSFERASE, H3 LYSINE-79 SPECIFIC"/>
    <property type="match status" value="1"/>
</dbReference>
<keyword evidence="16" id="KW-1185">Reference proteome</keyword>
<dbReference type="Pfam" id="PF08123">
    <property type="entry name" value="DOT1"/>
    <property type="match status" value="1"/>
</dbReference>
<keyword evidence="12" id="KW-0175">Coiled coil</keyword>
<dbReference type="Proteomes" id="UP000699462">
    <property type="component" value="Unassembled WGS sequence"/>
</dbReference>
<dbReference type="OrthoDB" id="443402at2759"/>
<accession>A0A8T0DEL0</accession>
<dbReference type="GO" id="GO:0006281">
    <property type="term" value="P:DNA repair"/>
    <property type="evidence" value="ECO:0007669"/>
    <property type="project" value="TreeGrafter"/>
</dbReference>
<keyword evidence="6 11" id="KW-0949">S-adenosyl-L-methionine</keyword>
<evidence type="ECO:0000256" key="7">
    <source>
        <dbReference type="ARBA" id="ARBA00022853"/>
    </source>
</evidence>
<evidence type="ECO:0000256" key="8">
    <source>
        <dbReference type="ARBA" id="ARBA00023242"/>
    </source>
</evidence>
<dbReference type="InterPro" id="IPR029063">
    <property type="entry name" value="SAM-dependent_MTases_sf"/>
</dbReference>
<dbReference type="PROSITE" id="PS51569">
    <property type="entry name" value="DOT1"/>
    <property type="match status" value="1"/>
</dbReference>
<evidence type="ECO:0000313" key="15">
    <source>
        <dbReference type="EMBL" id="KAF8566200.1"/>
    </source>
</evidence>
<evidence type="ECO:0000256" key="9">
    <source>
        <dbReference type="ARBA" id="ARBA00029821"/>
    </source>
</evidence>
<feature type="compositionally biased region" description="Polar residues" evidence="13">
    <location>
        <begin position="674"/>
        <end position="685"/>
    </location>
</feature>
<evidence type="ECO:0000256" key="11">
    <source>
        <dbReference type="RuleBase" id="RU271113"/>
    </source>
</evidence>
<feature type="compositionally biased region" description="Basic and acidic residues" evidence="13">
    <location>
        <begin position="554"/>
        <end position="566"/>
    </location>
</feature>
<feature type="compositionally biased region" description="Basic residues" evidence="13">
    <location>
        <begin position="1005"/>
        <end position="1019"/>
    </location>
</feature>
<comment type="function">
    <text evidence="11">Histone methyltransferase that specifically trimethylates histone H3 to form H3K79me3. This methylation is required for telomere silencing and for the pachytene checkpoint during the meiotic cell cycle by allowing the recruitment of RAD9 to double strand breaks. Nucleosomes are preferred as substrate compared to free histone.</text>
</comment>
<dbReference type="Gene3D" id="1.10.260.60">
    <property type="match status" value="1"/>
</dbReference>
<keyword evidence="5 11" id="KW-0808">Transferase</keyword>
<reference evidence="15 16" key="1">
    <citation type="submission" date="2019-07" db="EMBL/GenBank/DDBJ databases">
        <title>Annotation for the trematode Paragonimus westermani.</title>
        <authorList>
            <person name="Choi Y.-J."/>
        </authorList>
    </citation>
    <scope>NUCLEOTIDE SEQUENCE [LARGE SCALE GENOMIC DNA]</scope>
    <source>
        <strain evidence="15">180907_Pwestermani</strain>
    </source>
</reference>
<dbReference type="SUPFAM" id="SSF53335">
    <property type="entry name" value="S-adenosyl-L-methionine-dependent methyltransferases"/>
    <property type="match status" value="1"/>
</dbReference>
<dbReference type="InterPro" id="IPR030445">
    <property type="entry name" value="H3-K79_meTrfase"/>
</dbReference>
<dbReference type="EMBL" id="JTDF01005467">
    <property type="protein sequence ID" value="KAF8566200.1"/>
    <property type="molecule type" value="Genomic_DNA"/>
</dbReference>